<proteinExistence type="predicted"/>
<gene>
    <name evidence="3" type="ORF">Asi02nite_64640</name>
</gene>
<keyword evidence="1" id="KW-0238">DNA-binding</keyword>
<evidence type="ECO:0000256" key="2">
    <source>
        <dbReference type="SAM" id="MobiDB-lite"/>
    </source>
</evidence>
<dbReference type="EMBL" id="BONE01000074">
    <property type="protein sequence ID" value="GIF76946.1"/>
    <property type="molecule type" value="Genomic_DNA"/>
</dbReference>
<dbReference type="InterPro" id="IPR036388">
    <property type="entry name" value="WH-like_DNA-bd_sf"/>
</dbReference>
<reference evidence="3 4" key="1">
    <citation type="submission" date="2021-01" db="EMBL/GenBank/DDBJ databases">
        <title>Whole genome shotgun sequence of Asanoa siamensis NBRC 107932.</title>
        <authorList>
            <person name="Komaki H."/>
            <person name="Tamura T."/>
        </authorList>
    </citation>
    <scope>NUCLEOTIDE SEQUENCE [LARGE SCALE GENOMIC DNA]</scope>
    <source>
        <strain evidence="3 4">NBRC 107932</strain>
    </source>
</reference>
<evidence type="ECO:0000256" key="1">
    <source>
        <dbReference type="ARBA" id="ARBA00023125"/>
    </source>
</evidence>
<dbReference type="PANTHER" id="PTHR33221">
    <property type="entry name" value="WINGED HELIX-TURN-HELIX TRANSCRIPTIONAL REGULATOR, RRF2 FAMILY"/>
    <property type="match status" value="1"/>
</dbReference>
<dbReference type="Proteomes" id="UP000604117">
    <property type="component" value="Unassembled WGS sequence"/>
</dbReference>
<dbReference type="Pfam" id="PF02082">
    <property type="entry name" value="Rrf2"/>
    <property type="match status" value="1"/>
</dbReference>
<dbReference type="RefSeq" id="WP_203717807.1">
    <property type="nucleotide sequence ID" value="NZ_BONE01000074.1"/>
</dbReference>
<dbReference type="NCBIfam" id="TIGR00738">
    <property type="entry name" value="rrf2_super"/>
    <property type="match status" value="1"/>
</dbReference>
<dbReference type="PANTHER" id="PTHR33221:SF5">
    <property type="entry name" value="HTH-TYPE TRANSCRIPTIONAL REGULATOR ISCR"/>
    <property type="match status" value="1"/>
</dbReference>
<name>A0ABQ4D080_9ACTN</name>
<feature type="region of interest" description="Disordered" evidence="2">
    <location>
        <begin position="128"/>
        <end position="162"/>
    </location>
</feature>
<keyword evidence="4" id="KW-1185">Reference proteome</keyword>
<dbReference type="InterPro" id="IPR036390">
    <property type="entry name" value="WH_DNA-bd_sf"/>
</dbReference>
<organism evidence="3 4">
    <name type="scientific">Asanoa siamensis</name>
    <dbReference type="NCBI Taxonomy" id="926357"/>
    <lineage>
        <taxon>Bacteria</taxon>
        <taxon>Bacillati</taxon>
        <taxon>Actinomycetota</taxon>
        <taxon>Actinomycetes</taxon>
        <taxon>Micromonosporales</taxon>
        <taxon>Micromonosporaceae</taxon>
        <taxon>Asanoa</taxon>
    </lineage>
</organism>
<accession>A0ABQ4D080</accession>
<dbReference type="Gene3D" id="1.10.10.10">
    <property type="entry name" value="Winged helix-like DNA-binding domain superfamily/Winged helix DNA-binding domain"/>
    <property type="match status" value="1"/>
</dbReference>
<sequence>MQVSARTDYALRAMLAVADAPGRVTAAALARAQQMPPAFLQGILVDLRRAGLLHGQRGGEGGYALTRPAADITVGDVVRAVNGSLTTVRGLPTETAAYPPAAAGLREVWLAVHDRIADIVDRTTLADLLRPAPPPGRDRGPAGAAGTHPRGRPPRGAASPTG</sequence>
<comment type="caution">
    <text evidence="3">The sequence shown here is derived from an EMBL/GenBank/DDBJ whole genome shotgun (WGS) entry which is preliminary data.</text>
</comment>
<dbReference type="PROSITE" id="PS51197">
    <property type="entry name" value="HTH_RRF2_2"/>
    <property type="match status" value="1"/>
</dbReference>
<feature type="compositionally biased region" description="Low complexity" evidence="2">
    <location>
        <begin position="141"/>
        <end position="162"/>
    </location>
</feature>
<evidence type="ECO:0000313" key="3">
    <source>
        <dbReference type="EMBL" id="GIF76946.1"/>
    </source>
</evidence>
<protein>
    <submittedName>
        <fullName evidence="3">Rrf2 family transcriptional regulator</fullName>
    </submittedName>
</protein>
<dbReference type="SUPFAM" id="SSF46785">
    <property type="entry name" value="Winged helix' DNA-binding domain"/>
    <property type="match status" value="1"/>
</dbReference>
<dbReference type="InterPro" id="IPR000944">
    <property type="entry name" value="Tscrpt_reg_Rrf2"/>
</dbReference>
<evidence type="ECO:0000313" key="4">
    <source>
        <dbReference type="Proteomes" id="UP000604117"/>
    </source>
</evidence>